<proteinExistence type="predicted"/>
<feature type="region of interest" description="Disordered" evidence="3">
    <location>
        <begin position="692"/>
        <end position="719"/>
    </location>
</feature>
<dbReference type="SMART" id="SM00066">
    <property type="entry name" value="GAL4"/>
    <property type="match status" value="1"/>
</dbReference>
<feature type="compositionally biased region" description="Pro residues" evidence="3">
    <location>
        <begin position="36"/>
        <end position="46"/>
    </location>
</feature>
<protein>
    <submittedName>
        <fullName evidence="5">C6 zinc finger domain containing protein</fullName>
    </submittedName>
</protein>
<evidence type="ECO:0000313" key="6">
    <source>
        <dbReference type="Proteomes" id="UP000076874"/>
    </source>
</evidence>
<feature type="region of interest" description="Disordered" evidence="3">
    <location>
        <begin position="114"/>
        <end position="142"/>
    </location>
</feature>
<name>A0A167SGH3_9HYPO</name>
<feature type="compositionally biased region" description="Polar residues" evidence="3">
    <location>
        <begin position="121"/>
        <end position="139"/>
    </location>
</feature>
<keyword evidence="2" id="KW-0539">Nucleus</keyword>
<comment type="caution">
    <text evidence="5">The sequence shown here is derived from an EMBL/GenBank/DDBJ whole genome shotgun (WGS) entry which is preliminary data.</text>
</comment>
<dbReference type="InterPro" id="IPR036864">
    <property type="entry name" value="Zn2-C6_fun-type_DNA-bd_sf"/>
</dbReference>
<dbReference type="OrthoDB" id="5333823at2759"/>
<keyword evidence="6" id="KW-1185">Reference proteome</keyword>
<dbReference type="Pfam" id="PF00172">
    <property type="entry name" value="Zn_clus"/>
    <property type="match status" value="1"/>
</dbReference>
<dbReference type="SUPFAM" id="SSF57701">
    <property type="entry name" value="Zn2/Cys6 DNA-binding domain"/>
    <property type="match status" value="1"/>
</dbReference>
<dbReference type="GO" id="GO:0005634">
    <property type="term" value="C:nucleus"/>
    <property type="evidence" value="ECO:0007669"/>
    <property type="project" value="UniProtKB-SubCell"/>
</dbReference>
<dbReference type="PANTHER" id="PTHR37534">
    <property type="entry name" value="TRANSCRIPTIONAL ACTIVATOR PROTEIN UGA3"/>
    <property type="match status" value="1"/>
</dbReference>
<sequence length="820" mass="89743">MGQPSPVTSGDADSAWSDYRAMDSDDSHSSSAGIPLSPPPPPPPQLPHSWTRTDSSSSSSSSSNSDSIASSTRINDLANNSDASTSLLSLTRPGMDIPGAVADFDVLPLTAASSLSSAPTCGNSTLSSSPTLGYSTSPSSHDHAECKGDDCADHLADDSSGALVAHSPTDPLDEMQWEIVPAEQLLHPKLEPIDEDQFCLDDLQEAPFHAETSTGDAAATSAAAVQASTVVKTKRPRGRPRKLSIVPATPSSSKVTKGRSKTGCITCRKRKKKCDEAKPRCMNCEKNAVVCEGYPEKQIWKSGKEKAEEELLKNQSLPVITMQPIFIGLETAEDRIFWRHYNDHLSAVFTIEGEHKNAFQDMLVPLATRHQGAMHSILSLASKHLDYQTPYGEKILRKNTKTTIDSLRRRGDYHNDKAVTKLKEGMSYRHSDDPDAQDALAACYGQMLCFVLEALAEGDTCGSQRSHYDAFLYLIRTSPPADPAFHAFIVEIFLYHIFAHDLVYVPGPHGPRRLLVEGWTPPTPIHPPRMIGVADGLFNILSQITTMRHSIRTRIVCNNVPKVDYDTLYLASKIEADIHGWTPTWPAGDSRERVTLLYKQMTWLYLKTTICPPASSFFTVPQTELLHTQTDAVVDAAAPPHGVATSSCASSPSPKLEAMVPTANHFGNPRRHSIANPHMTYGARPFLQPLGDFQFQPPTTSSSNPRASPPPIRRPANNASNIRVAVEESLVLLESFKPSDPAQTLLLIPCVIVGAECYATAERERIRNAIRVVHGYTGLRNTQKALEVLEEVWRLIDLGDYSSAWDWQAVATRLGAHHLF</sequence>
<feature type="region of interest" description="Disordered" evidence="3">
    <location>
        <begin position="1"/>
        <end position="81"/>
    </location>
</feature>
<dbReference type="Gene3D" id="4.10.240.10">
    <property type="entry name" value="Zn(2)-C6 fungal-type DNA-binding domain"/>
    <property type="match status" value="1"/>
</dbReference>
<feature type="region of interest" description="Disordered" evidence="3">
    <location>
        <begin position="234"/>
        <end position="254"/>
    </location>
</feature>
<evidence type="ECO:0000259" key="4">
    <source>
        <dbReference type="PROSITE" id="PS50048"/>
    </source>
</evidence>
<dbReference type="CDD" id="cd00067">
    <property type="entry name" value="GAL4"/>
    <property type="match status" value="1"/>
</dbReference>
<dbReference type="InterPro" id="IPR021858">
    <property type="entry name" value="Fun_TF"/>
</dbReference>
<evidence type="ECO:0000256" key="1">
    <source>
        <dbReference type="ARBA" id="ARBA00004123"/>
    </source>
</evidence>
<feature type="compositionally biased region" description="Low complexity" evidence="3">
    <location>
        <begin position="55"/>
        <end position="71"/>
    </location>
</feature>
<reference evidence="5 6" key="1">
    <citation type="journal article" date="2016" name="Genome Biol. Evol.">
        <title>Divergent and convergent evolution of fungal pathogenicity.</title>
        <authorList>
            <person name="Shang Y."/>
            <person name="Xiao G."/>
            <person name="Zheng P."/>
            <person name="Cen K."/>
            <person name="Zhan S."/>
            <person name="Wang C."/>
        </authorList>
    </citation>
    <scope>NUCLEOTIDE SEQUENCE [LARGE SCALE GENOMIC DNA]</scope>
    <source>
        <strain evidence="5 6">RCEF 264</strain>
    </source>
</reference>
<evidence type="ECO:0000313" key="5">
    <source>
        <dbReference type="EMBL" id="OAA59605.1"/>
    </source>
</evidence>
<feature type="domain" description="Zn(2)-C6 fungal-type" evidence="4">
    <location>
        <begin position="263"/>
        <end position="291"/>
    </location>
</feature>
<comment type="subcellular location">
    <subcellularLocation>
        <location evidence="1">Nucleus</location>
    </subcellularLocation>
</comment>
<feature type="compositionally biased region" description="Polar residues" evidence="3">
    <location>
        <begin position="72"/>
        <end position="81"/>
    </location>
</feature>
<feature type="compositionally biased region" description="Low complexity" evidence="3">
    <location>
        <begin position="697"/>
        <end position="706"/>
    </location>
</feature>
<organism evidence="5 6">
    <name type="scientific">Niveomyces insectorum RCEF 264</name>
    <dbReference type="NCBI Taxonomy" id="1081102"/>
    <lineage>
        <taxon>Eukaryota</taxon>
        <taxon>Fungi</taxon>
        <taxon>Dikarya</taxon>
        <taxon>Ascomycota</taxon>
        <taxon>Pezizomycotina</taxon>
        <taxon>Sordariomycetes</taxon>
        <taxon>Hypocreomycetidae</taxon>
        <taxon>Hypocreales</taxon>
        <taxon>Cordycipitaceae</taxon>
        <taxon>Niveomyces</taxon>
    </lineage>
</organism>
<dbReference type="GO" id="GO:0000976">
    <property type="term" value="F:transcription cis-regulatory region binding"/>
    <property type="evidence" value="ECO:0007669"/>
    <property type="project" value="TreeGrafter"/>
</dbReference>
<dbReference type="GO" id="GO:0000981">
    <property type="term" value="F:DNA-binding transcription factor activity, RNA polymerase II-specific"/>
    <property type="evidence" value="ECO:0007669"/>
    <property type="project" value="InterPro"/>
</dbReference>
<dbReference type="STRING" id="1081102.A0A167SGH3"/>
<evidence type="ECO:0000256" key="2">
    <source>
        <dbReference type="ARBA" id="ARBA00023242"/>
    </source>
</evidence>
<evidence type="ECO:0000256" key="3">
    <source>
        <dbReference type="SAM" id="MobiDB-lite"/>
    </source>
</evidence>
<dbReference type="Proteomes" id="UP000076874">
    <property type="component" value="Unassembled WGS sequence"/>
</dbReference>
<dbReference type="EMBL" id="AZHD01000010">
    <property type="protein sequence ID" value="OAA59605.1"/>
    <property type="molecule type" value="Genomic_DNA"/>
</dbReference>
<dbReference type="Pfam" id="PF11951">
    <property type="entry name" value="Fungal_trans_2"/>
    <property type="match status" value="2"/>
</dbReference>
<dbReference type="GO" id="GO:0008270">
    <property type="term" value="F:zinc ion binding"/>
    <property type="evidence" value="ECO:0007669"/>
    <property type="project" value="InterPro"/>
</dbReference>
<accession>A0A167SGH3</accession>
<dbReference type="AlphaFoldDB" id="A0A167SGH3"/>
<dbReference type="PROSITE" id="PS50048">
    <property type="entry name" value="ZN2_CY6_FUNGAL_2"/>
    <property type="match status" value="1"/>
</dbReference>
<dbReference type="PROSITE" id="PS00463">
    <property type="entry name" value="ZN2_CY6_FUNGAL_1"/>
    <property type="match status" value="1"/>
</dbReference>
<gene>
    <name evidence="5" type="ORF">SPI_05803</name>
</gene>
<dbReference type="GO" id="GO:0045944">
    <property type="term" value="P:positive regulation of transcription by RNA polymerase II"/>
    <property type="evidence" value="ECO:0007669"/>
    <property type="project" value="TreeGrafter"/>
</dbReference>
<dbReference type="PANTHER" id="PTHR37534:SF38">
    <property type="entry name" value="ZN(2)-C6 FUNGAL-TYPE DOMAIN-CONTAINING PROTEIN"/>
    <property type="match status" value="1"/>
</dbReference>
<dbReference type="InterPro" id="IPR001138">
    <property type="entry name" value="Zn2Cys6_DnaBD"/>
</dbReference>